<dbReference type="EMBL" id="KZ826402">
    <property type="protein sequence ID" value="PYI02019.1"/>
    <property type="molecule type" value="Genomic_DNA"/>
</dbReference>
<gene>
    <name evidence="3" type="ORF">BO78DRAFT_400862</name>
</gene>
<feature type="compositionally biased region" description="Polar residues" evidence="1">
    <location>
        <begin position="196"/>
        <end position="213"/>
    </location>
</feature>
<reference evidence="3 4" key="1">
    <citation type="submission" date="2018-02" db="EMBL/GenBank/DDBJ databases">
        <title>The genomes of Aspergillus section Nigri reveals drivers in fungal speciation.</title>
        <authorList>
            <consortium name="DOE Joint Genome Institute"/>
            <person name="Vesth T.C."/>
            <person name="Nybo J."/>
            <person name="Theobald S."/>
            <person name="Brandl J."/>
            <person name="Frisvad J.C."/>
            <person name="Nielsen K.F."/>
            <person name="Lyhne E.K."/>
            <person name="Kogle M.E."/>
            <person name="Kuo A."/>
            <person name="Riley R."/>
            <person name="Clum A."/>
            <person name="Nolan M."/>
            <person name="Lipzen A."/>
            <person name="Salamov A."/>
            <person name="Henrissat B."/>
            <person name="Wiebenga A."/>
            <person name="De vries R.P."/>
            <person name="Grigoriev I.V."/>
            <person name="Mortensen U.H."/>
            <person name="Andersen M.R."/>
            <person name="Baker S.E."/>
        </authorList>
    </citation>
    <scope>NUCLEOTIDE SEQUENCE [LARGE SCALE GENOMIC DNA]</scope>
    <source>
        <strain evidence="3 4">CBS 121057</strain>
    </source>
</reference>
<name>A0A319EMN7_ASPSB</name>
<dbReference type="VEuPathDB" id="FungiDB:BO78DRAFT_400862"/>
<dbReference type="OrthoDB" id="27483at2759"/>
<accession>A0A319EMN7</accession>
<dbReference type="AlphaFoldDB" id="A0A319EMN7"/>
<keyword evidence="4" id="KW-1185">Reference proteome</keyword>
<dbReference type="PANTHER" id="PTHR33099">
    <property type="entry name" value="FE2OG DIOXYGENASE DOMAIN-CONTAINING PROTEIN"/>
    <property type="match status" value="1"/>
</dbReference>
<feature type="region of interest" description="Disordered" evidence="1">
    <location>
        <begin position="195"/>
        <end position="215"/>
    </location>
</feature>
<dbReference type="STRING" id="1448318.A0A319EMN7"/>
<protein>
    <recommendedName>
        <fullName evidence="2">Fe2OG dioxygenase domain-containing protein</fullName>
    </recommendedName>
</protein>
<dbReference type="Proteomes" id="UP000248423">
    <property type="component" value="Unassembled WGS sequence"/>
</dbReference>
<proteinExistence type="predicted"/>
<evidence type="ECO:0000259" key="2">
    <source>
        <dbReference type="PROSITE" id="PS51471"/>
    </source>
</evidence>
<dbReference type="PANTHER" id="PTHR33099:SF7">
    <property type="entry name" value="MYND-TYPE DOMAIN-CONTAINING PROTEIN"/>
    <property type="match status" value="1"/>
</dbReference>
<sequence length="693" mass="76671">MFRSKTSPPEFKRDLVDLENYVTKSMVVECKVDACIDKFLVRLRDLKLLTADRYFFKLPSAEGEAGKTLQGLASELRNDLERLVPGYVDANTNILEAEKVKQRLSPRWKVIRNRTRKSKPRSNADPPKSFLDRVLATLLALQDQQRLSAANDPSAGARTLTRGAFTETCQQLKEAIESETSAASFACGGTIPMAETTDSADSADPASQPTSSGVRVWIAGNDSTARRLTLPVAGETADSSANALQELVATCQPASFGRGGEDVIDPEYRQAGKLDPEDFLTSFHPADHGIIELIEQVLLPGISSDTENRLQFRKLKAELYKLNVYSGPSGHFRKHVDTPRSEHQVGSLVVCLPSRFQGGNLIVRHHGQETNFDWSPQSGASIQWAAFYSDCEHEIATITAGDRITLTYNLYVREMTAAPITPIHPDIEPQTFPLYGLIESLLATPGFMKEGGVLGVFCSHAYPHASDLAELQLPRALKGADLVVYAVLKSLGVEVSILPVLEFGGSYGSRNPQLGITGRVKDSGSRYVSSHFLGSSLEHEFLQEGGEPQLGYSDVHLRNYGNIYDIDQHWKEILLTREVSELDEAFDYGEKYNLAKKPNSFYEPGGVRLGPYLRKYFTTDRGQEEGLDEVSTDEWPAYYLPGITWITEPKHEEMAFSQVVYGNQAEVGTRYSCAAILAVIPPFSSRGQPFQEK</sequence>
<organism evidence="3 4">
    <name type="scientific">Aspergillus sclerotiicarbonarius (strain CBS 121057 / IBT 28362)</name>
    <dbReference type="NCBI Taxonomy" id="1448318"/>
    <lineage>
        <taxon>Eukaryota</taxon>
        <taxon>Fungi</taxon>
        <taxon>Dikarya</taxon>
        <taxon>Ascomycota</taxon>
        <taxon>Pezizomycotina</taxon>
        <taxon>Eurotiomycetes</taxon>
        <taxon>Eurotiomycetidae</taxon>
        <taxon>Eurotiales</taxon>
        <taxon>Aspergillaceae</taxon>
        <taxon>Aspergillus</taxon>
        <taxon>Aspergillus subgen. Circumdati</taxon>
    </lineage>
</organism>
<dbReference type="InterPro" id="IPR005123">
    <property type="entry name" value="Oxoglu/Fe-dep_dioxygenase_dom"/>
</dbReference>
<evidence type="ECO:0000256" key="1">
    <source>
        <dbReference type="SAM" id="MobiDB-lite"/>
    </source>
</evidence>
<dbReference type="Pfam" id="PF13640">
    <property type="entry name" value="2OG-FeII_Oxy_3"/>
    <property type="match status" value="1"/>
</dbReference>
<feature type="domain" description="Fe2OG dioxygenase" evidence="2">
    <location>
        <begin position="316"/>
        <end position="414"/>
    </location>
</feature>
<dbReference type="Gene3D" id="2.60.120.620">
    <property type="entry name" value="q2cbj1_9rhob like domain"/>
    <property type="match status" value="1"/>
</dbReference>
<dbReference type="PROSITE" id="PS51471">
    <property type="entry name" value="FE2OG_OXY"/>
    <property type="match status" value="1"/>
</dbReference>
<evidence type="ECO:0000313" key="4">
    <source>
        <dbReference type="Proteomes" id="UP000248423"/>
    </source>
</evidence>
<evidence type="ECO:0000313" key="3">
    <source>
        <dbReference type="EMBL" id="PYI02019.1"/>
    </source>
</evidence>
<dbReference type="InterPro" id="IPR044862">
    <property type="entry name" value="Pro_4_hyd_alph_FE2OG_OXY"/>
</dbReference>